<feature type="transmembrane region" description="Helical" evidence="1">
    <location>
        <begin position="77"/>
        <end position="97"/>
    </location>
</feature>
<keyword evidence="1" id="KW-1133">Transmembrane helix</keyword>
<keyword evidence="1" id="KW-0472">Membrane</keyword>
<proteinExistence type="predicted"/>
<accession>A0ABS6BYQ6</accession>
<evidence type="ECO:0000313" key="3">
    <source>
        <dbReference type="Proteomes" id="UP000776252"/>
    </source>
</evidence>
<dbReference type="EMBL" id="JAHLDV010000091">
    <property type="protein sequence ID" value="MBU3161706.1"/>
    <property type="molecule type" value="Genomic_DNA"/>
</dbReference>
<organism evidence="2 3">
    <name type="scientific">Clostridium frigoris</name>
    <dbReference type="NCBI Taxonomy" id="205327"/>
    <lineage>
        <taxon>Bacteria</taxon>
        <taxon>Bacillati</taxon>
        <taxon>Bacillota</taxon>
        <taxon>Clostridia</taxon>
        <taxon>Eubacteriales</taxon>
        <taxon>Clostridiaceae</taxon>
        <taxon>Clostridium</taxon>
    </lineage>
</organism>
<feature type="transmembrane region" description="Helical" evidence="1">
    <location>
        <begin position="6"/>
        <end position="27"/>
    </location>
</feature>
<sequence length="110" mass="12660">MNKEIIIIGFDIVTLLFGIFIFACAICNPKKIMIGKLTESEIKNKEKFIYCNRVFYLFNGLIIASIGVMLLLNIIDIRYIGILYSIPALISVIGTSISKKYLVKKHRWIW</sequence>
<dbReference type="PROSITE" id="PS51257">
    <property type="entry name" value="PROKAR_LIPOPROTEIN"/>
    <property type="match status" value="1"/>
</dbReference>
<evidence type="ECO:0000313" key="2">
    <source>
        <dbReference type="EMBL" id="MBU3161706.1"/>
    </source>
</evidence>
<evidence type="ECO:0000256" key="1">
    <source>
        <dbReference type="SAM" id="Phobius"/>
    </source>
</evidence>
<feature type="transmembrane region" description="Helical" evidence="1">
    <location>
        <begin position="48"/>
        <end position="71"/>
    </location>
</feature>
<comment type="caution">
    <text evidence="2">The sequence shown here is derived from an EMBL/GenBank/DDBJ whole genome shotgun (WGS) entry which is preliminary data.</text>
</comment>
<protein>
    <recommendedName>
        <fullName evidence="4">DUF3784 domain-containing protein</fullName>
    </recommendedName>
</protein>
<reference evidence="2 3" key="1">
    <citation type="submission" date="2021-06" db="EMBL/GenBank/DDBJ databases">
        <title>Clostridia strains as spoilage organisms.</title>
        <authorList>
            <person name="Wambui J."/>
            <person name="Stephan R."/>
            <person name="Stevens M.J.A."/>
        </authorList>
    </citation>
    <scope>NUCLEOTIDE SEQUENCE [LARGE SCALE GENOMIC DNA]</scope>
    <source>
        <strain evidence="2 3">DSM 14204</strain>
    </source>
</reference>
<name>A0ABS6BYQ6_9CLOT</name>
<dbReference type="Proteomes" id="UP000776252">
    <property type="component" value="Unassembled WGS sequence"/>
</dbReference>
<dbReference type="RefSeq" id="WP_216151571.1">
    <property type="nucleotide sequence ID" value="NZ_JAHLDV010000091.1"/>
</dbReference>
<evidence type="ECO:0008006" key="4">
    <source>
        <dbReference type="Google" id="ProtNLM"/>
    </source>
</evidence>
<gene>
    <name evidence="2" type="ORF">KPL37_18625</name>
</gene>
<keyword evidence="3" id="KW-1185">Reference proteome</keyword>
<keyword evidence="1" id="KW-0812">Transmembrane</keyword>